<comment type="similarity">
    <text evidence="7">Belongs to the binding-protein-dependent transport system permease family.</text>
</comment>
<evidence type="ECO:0000256" key="7">
    <source>
        <dbReference type="RuleBase" id="RU363032"/>
    </source>
</evidence>
<dbReference type="GO" id="GO:0055085">
    <property type="term" value="P:transmembrane transport"/>
    <property type="evidence" value="ECO:0007669"/>
    <property type="project" value="InterPro"/>
</dbReference>
<keyword evidence="5 7" id="KW-1133">Transmembrane helix</keyword>
<dbReference type="AlphaFoldDB" id="A0A2S3Z9M4"/>
<dbReference type="InterPro" id="IPR035906">
    <property type="entry name" value="MetI-like_sf"/>
</dbReference>
<keyword evidence="6 7" id="KW-0472">Membrane</keyword>
<evidence type="ECO:0000256" key="5">
    <source>
        <dbReference type="ARBA" id="ARBA00022989"/>
    </source>
</evidence>
<feature type="domain" description="ABC transmembrane type-1" evidence="8">
    <location>
        <begin position="97"/>
        <end position="286"/>
    </location>
</feature>
<feature type="transmembrane region" description="Helical" evidence="7">
    <location>
        <begin position="33"/>
        <end position="57"/>
    </location>
</feature>
<evidence type="ECO:0000256" key="1">
    <source>
        <dbReference type="ARBA" id="ARBA00004651"/>
    </source>
</evidence>
<dbReference type="SUPFAM" id="SSF161098">
    <property type="entry name" value="MetI-like"/>
    <property type="match status" value="1"/>
</dbReference>
<feature type="transmembrane region" description="Helical" evidence="7">
    <location>
        <begin position="132"/>
        <end position="153"/>
    </location>
</feature>
<evidence type="ECO:0000256" key="3">
    <source>
        <dbReference type="ARBA" id="ARBA00022475"/>
    </source>
</evidence>
<feature type="transmembrane region" description="Helical" evidence="7">
    <location>
        <begin position="165"/>
        <end position="186"/>
    </location>
</feature>
<keyword evidence="3" id="KW-1003">Cell membrane</keyword>
<dbReference type="EMBL" id="PPXF01000054">
    <property type="protein sequence ID" value="POH62244.1"/>
    <property type="molecule type" value="Genomic_DNA"/>
</dbReference>
<dbReference type="PANTHER" id="PTHR43744">
    <property type="entry name" value="ABC TRANSPORTER PERMEASE PROTEIN MG189-RELATED-RELATED"/>
    <property type="match status" value="1"/>
</dbReference>
<dbReference type="PROSITE" id="PS50928">
    <property type="entry name" value="ABC_TM1"/>
    <property type="match status" value="1"/>
</dbReference>
<evidence type="ECO:0000313" key="9">
    <source>
        <dbReference type="EMBL" id="POH62244.1"/>
    </source>
</evidence>
<dbReference type="Pfam" id="PF00528">
    <property type="entry name" value="BPD_transp_1"/>
    <property type="match status" value="1"/>
</dbReference>
<name>A0A2S3Z9M4_9MICO</name>
<gene>
    <name evidence="9" type="ORF">C3B59_11565</name>
</gene>
<evidence type="ECO:0000259" key="8">
    <source>
        <dbReference type="PROSITE" id="PS50928"/>
    </source>
</evidence>
<feature type="transmembrane region" description="Helical" evidence="7">
    <location>
        <begin position="265"/>
        <end position="286"/>
    </location>
</feature>
<comment type="subcellular location">
    <subcellularLocation>
        <location evidence="1 7">Cell membrane</location>
        <topology evidence="1 7">Multi-pass membrane protein</topology>
    </subcellularLocation>
</comment>
<dbReference type="PANTHER" id="PTHR43744:SF8">
    <property type="entry name" value="SN-GLYCEROL-3-PHOSPHATE TRANSPORT SYSTEM PERMEASE PROTEIN UGPE"/>
    <property type="match status" value="1"/>
</dbReference>
<reference evidence="9 10" key="1">
    <citation type="submission" date="2018-01" db="EMBL/GenBank/DDBJ databases">
        <title>Cryobacterium sp. nov., from glaciers in China.</title>
        <authorList>
            <person name="Liu Q."/>
            <person name="Xin Y.-H."/>
        </authorList>
    </citation>
    <scope>NUCLEOTIDE SEQUENCE [LARGE SCALE GENOMIC DNA]</scope>
    <source>
        <strain evidence="9 10">TMB1-8</strain>
    </source>
</reference>
<dbReference type="InterPro" id="IPR000515">
    <property type="entry name" value="MetI-like"/>
</dbReference>
<dbReference type="OrthoDB" id="2063054at2"/>
<dbReference type="Proteomes" id="UP000237104">
    <property type="component" value="Unassembled WGS sequence"/>
</dbReference>
<evidence type="ECO:0000256" key="4">
    <source>
        <dbReference type="ARBA" id="ARBA00022692"/>
    </source>
</evidence>
<comment type="caution">
    <text evidence="9">The sequence shown here is derived from an EMBL/GenBank/DDBJ whole genome shotgun (WGS) entry which is preliminary data.</text>
</comment>
<sequence length="300" mass="33153">MATIVPPRATRQRPLSANTPVVRQPRSDRPSRVPTVLIVILLVAVSLFILLPVIWMVSASFRTQGDLVGNPTSLIPQVFTLDNYINVWQRIPFGRQLLNTIVFAGGTTLASLLFDSMAAYALARFSFPGRDVVFILIVVTLMIPIQVTFIPLYELLADFGWINTFRGLVIPRVADAFGIFFLRQFFLSLPKDLEDAARIDGAGEVRIFARIMLPLAGPALLTVAMFTFLASWNDLLWPLLVATDPQMQTLPAGLALFKGQHSSDYGMLMAGAILALLPMIVAFVFVQRRFIEGIATTGMK</sequence>
<dbReference type="GO" id="GO:0005886">
    <property type="term" value="C:plasma membrane"/>
    <property type="evidence" value="ECO:0007669"/>
    <property type="project" value="UniProtKB-SubCell"/>
</dbReference>
<organism evidence="9 10">
    <name type="scientific">Cryobacterium zongtaii</name>
    <dbReference type="NCBI Taxonomy" id="1259217"/>
    <lineage>
        <taxon>Bacteria</taxon>
        <taxon>Bacillati</taxon>
        <taxon>Actinomycetota</taxon>
        <taxon>Actinomycetes</taxon>
        <taxon>Micrococcales</taxon>
        <taxon>Microbacteriaceae</taxon>
        <taxon>Cryobacterium</taxon>
    </lineage>
</organism>
<evidence type="ECO:0000313" key="10">
    <source>
        <dbReference type="Proteomes" id="UP000237104"/>
    </source>
</evidence>
<dbReference type="CDD" id="cd06261">
    <property type="entry name" value="TM_PBP2"/>
    <property type="match status" value="1"/>
</dbReference>
<feature type="transmembrane region" description="Helical" evidence="7">
    <location>
        <begin position="97"/>
        <end position="120"/>
    </location>
</feature>
<protein>
    <submittedName>
        <fullName evidence="9">ABC transporter permease</fullName>
    </submittedName>
</protein>
<proteinExistence type="inferred from homology"/>
<keyword evidence="4 7" id="KW-0812">Transmembrane</keyword>
<keyword evidence="2 7" id="KW-0813">Transport</keyword>
<dbReference type="Gene3D" id="1.10.3720.10">
    <property type="entry name" value="MetI-like"/>
    <property type="match status" value="1"/>
</dbReference>
<feature type="transmembrane region" description="Helical" evidence="7">
    <location>
        <begin position="207"/>
        <end position="230"/>
    </location>
</feature>
<evidence type="ECO:0000256" key="2">
    <source>
        <dbReference type="ARBA" id="ARBA00022448"/>
    </source>
</evidence>
<evidence type="ECO:0000256" key="6">
    <source>
        <dbReference type="ARBA" id="ARBA00023136"/>
    </source>
</evidence>
<accession>A0A2S3Z9M4</accession>